<accession>W6UDC6</accession>
<evidence type="ECO:0000313" key="1">
    <source>
        <dbReference type="EMBL" id="EUB56327.1"/>
    </source>
</evidence>
<dbReference type="RefSeq" id="XP_024347523.1">
    <property type="nucleotide sequence ID" value="XM_024498051.1"/>
</dbReference>
<gene>
    <name evidence="1" type="ORF">EGR_08802</name>
</gene>
<protein>
    <submittedName>
        <fullName evidence="1">Uncharacterized protein</fullName>
    </submittedName>
</protein>
<name>W6UDC6_ECHGR</name>
<proteinExistence type="predicted"/>
<sequence>MKSVYSIQVAGVEDESLPLTHDPCLVVAHISLVRRLQSNLGEGRRRMEQREKPLFCTLSTPLQRLFCQNYHQIMKQIIFSLSNLNAIFTQSFFPIFQFNNICRRDHSHEFSILSFPPLLSSVYKANQSAVWSVTIKEAESLLGHRKISRHTHMNSRQ</sequence>
<dbReference type="CTD" id="36344517"/>
<keyword evidence="2" id="KW-1185">Reference proteome</keyword>
<organism evidence="1 2">
    <name type="scientific">Echinococcus granulosus</name>
    <name type="common">Hydatid tapeworm</name>
    <dbReference type="NCBI Taxonomy" id="6210"/>
    <lineage>
        <taxon>Eukaryota</taxon>
        <taxon>Metazoa</taxon>
        <taxon>Spiralia</taxon>
        <taxon>Lophotrochozoa</taxon>
        <taxon>Platyhelminthes</taxon>
        <taxon>Cestoda</taxon>
        <taxon>Eucestoda</taxon>
        <taxon>Cyclophyllidea</taxon>
        <taxon>Taeniidae</taxon>
        <taxon>Echinococcus</taxon>
        <taxon>Echinococcus granulosus group</taxon>
    </lineage>
</organism>
<dbReference type="Proteomes" id="UP000019149">
    <property type="component" value="Unassembled WGS sequence"/>
</dbReference>
<comment type="caution">
    <text evidence="1">The sequence shown here is derived from an EMBL/GenBank/DDBJ whole genome shotgun (WGS) entry which is preliminary data.</text>
</comment>
<dbReference type="AlphaFoldDB" id="W6UDC6"/>
<dbReference type="GeneID" id="36344517"/>
<reference evidence="1 2" key="1">
    <citation type="journal article" date="2013" name="Nat. Genet.">
        <title>The genome of the hydatid tapeworm Echinococcus granulosus.</title>
        <authorList>
            <person name="Zheng H."/>
            <person name="Zhang W."/>
            <person name="Zhang L."/>
            <person name="Zhang Z."/>
            <person name="Li J."/>
            <person name="Lu G."/>
            <person name="Zhu Y."/>
            <person name="Wang Y."/>
            <person name="Huang Y."/>
            <person name="Liu J."/>
            <person name="Kang H."/>
            <person name="Chen J."/>
            <person name="Wang L."/>
            <person name="Chen A."/>
            <person name="Yu S."/>
            <person name="Gao Z."/>
            <person name="Jin L."/>
            <person name="Gu W."/>
            <person name="Wang Z."/>
            <person name="Zhao L."/>
            <person name="Shi B."/>
            <person name="Wen H."/>
            <person name="Lin R."/>
            <person name="Jones M.K."/>
            <person name="Brejova B."/>
            <person name="Vinar T."/>
            <person name="Zhao G."/>
            <person name="McManus D.P."/>
            <person name="Chen Z."/>
            <person name="Zhou Y."/>
            <person name="Wang S."/>
        </authorList>
    </citation>
    <scope>NUCLEOTIDE SEQUENCE [LARGE SCALE GENOMIC DNA]</scope>
</reference>
<dbReference type="KEGG" id="egl:EGR_08802"/>
<dbReference type="EMBL" id="APAU02000120">
    <property type="protein sequence ID" value="EUB56327.1"/>
    <property type="molecule type" value="Genomic_DNA"/>
</dbReference>
<evidence type="ECO:0000313" key="2">
    <source>
        <dbReference type="Proteomes" id="UP000019149"/>
    </source>
</evidence>